<feature type="transmembrane region" description="Helical" evidence="1">
    <location>
        <begin position="6"/>
        <end position="23"/>
    </location>
</feature>
<keyword evidence="1" id="KW-1133">Transmembrane helix</keyword>
<proteinExistence type="evidence at transcript level"/>
<organism evidence="2">
    <name type="scientific">Lotus japonicus</name>
    <name type="common">Lotus corniculatus var. japonicus</name>
    <dbReference type="NCBI Taxonomy" id="34305"/>
    <lineage>
        <taxon>Eukaryota</taxon>
        <taxon>Viridiplantae</taxon>
        <taxon>Streptophyta</taxon>
        <taxon>Embryophyta</taxon>
        <taxon>Tracheophyta</taxon>
        <taxon>Spermatophyta</taxon>
        <taxon>Magnoliopsida</taxon>
        <taxon>eudicotyledons</taxon>
        <taxon>Gunneridae</taxon>
        <taxon>Pentapetalae</taxon>
        <taxon>rosids</taxon>
        <taxon>fabids</taxon>
        <taxon>Fabales</taxon>
        <taxon>Fabaceae</taxon>
        <taxon>Papilionoideae</taxon>
        <taxon>50 kb inversion clade</taxon>
        <taxon>NPAAA clade</taxon>
        <taxon>Hologalegina</taxon>
        <taxon>robinioid clade</taxon>
        <taxon>Loteae</taxon>
        <taxon>Lotus</taxon>
    </lineage>
</organism>
<evidence type="ECO:0000256" key="1">
    <source>
        <dbReference type="SAM" id="Phobius"/>
    </source>
</evidence>
<dbReference type="EMBL" id="BT148768">
    <property type="protein sequence ID" value="AFK48562.1"/>
    <property type="molecule type" value="mRNA"/>
</dbReference>
<reference evidence="2" key="1">
    <citation type="submission" date="2012-05" db="EMBL/GenBank/DDBJ databases">
        <authorList>
            <person name="Krishnakumar V."/>
            <person name="Cheung F."/>
            <person name="Xiao Y."/>
            <person name="Chan A."/>
            <person name="Moskal W.A."/>
            <person name="Town C.D."/>
        </authorList>
    </citation>
    <scope>NUCLEOTIDE SEQUENCE</scope>
</reference>
<evidence type="ECO:0000313" key="2">
    <source>
        <dbReference type="EMBL" id="AFK48562.1"/>
    </source>
</evidence>
<accession>I3T7S0</accession>
<keyword evidence="1" id="KW-0472">Membrane</keyword>
<sequence>MTKIKIPFVIIFSYCPVFCWLYFSMRNSLLRR</sequence>
<name>I3T7S0_LOTJA</name>
<dbReference type="AlphaFoldDB" id="I3T7S0"/>
<protein>
    <submittedName>
        <fullName evidence="2">Uncharacterized protein</fullName>
    </submittedName>
</protein>
<keyword evidence="1" id="KW-0812">Transmembrane</keyword>